<dbReference type="SUPFAM" id="SSF53187">
    <property type="entry name" value="Zn-dependent exopeptidases"/>
    <property type="match status" value="1"/>
</dbReference>
<dbReference type="EMBL" id="KV749817">
    <property type="protein sequence ID" value="OCL07674.1"/>
    <property type="molecule type" value="Genomic_DNA"/>
</dbReference>
<dbReference type="InterPro" id="IPR001261">
    <property type="entry name" value="ArgE/DapE_CS"/>
</dbReference>
<comment type="similarity">
    <text evidence="2">Belongs to the peptidase M20A family.</text>
</comment>
<dbReference type="InterPro" id="IPR011650">
    <property type="entry name" value="Peptidase_M20_dimer"/>
</dbReference>
<evidence type="ECO:0000256" key="2">
    <source>
        <dbReference type="ARBA" id="ARBA00006247"/>
    </source>
</evidence>
<evidence type="ECO:0000313" key="7">
    <source>
        <dbReference type="EMBL" id="OCL07674.1"/>
    </source>
</evidence>
<dbReference type="InterPro" id="IPR002933">
    <property type="entry name" value="Peptidase_M20"/>
</dbReference>
<evidence type="ECO:0000313" key="8">
    <source>
        <dbReference type="Proteomes" id="UP000250140"/>
    </source>
</evidence>
<dbReference type="Proteomes" id="UP000250140">
    <property type="component" value="Unassembled WGS sequence"/>
</dbReference>
<reference evidence="7 8" key="1">
    <citation type="journal article" date="2016" name="Nat. Commun.">
        <title>Ectomycorrhizal ecology is imprinted in the genome of the dominant symbiotic fungus Cenococcum geophilum.</title>
        <authorList>
            <consortium name="DOE Joint Genome Institute"/>
            <person name="Peter M."/>
            <person name="Kohler A."/>
            <person name="Ohm R.A."/>
            <person name="Kuo A."/>
            <person name="Krutzmann J."/>
            <person name="Morin E."/>
            <person name="Arend M."/>
            <person name="Barry K.W."/>
            <person name="Binder M."/>
            <person name="Choi C."/>
            <person name="Clum A."/>
            <person name="Copeland A."/>
            <person name="Grisel N."/>
            <person name="Haridas S."/>
            <person name="Kipfer T."/>
            <person name="LaButti K."/>
            <person name="Lindquist E."/>
            <person name="Lipzen A."/>
            <person name="Maire R."/>
            <person name="Meier B."/>
            <person name="Mihaltcheva S."/>
            <person name="Molinier V."/>
            <person name="Murat C."/>
            <person name="Poggeler S."/>
            <person name="Quandt C.A."/>
            <person name="Sperisen C."/>
            <person name="Tritt A."/>
            <person name="Tisserant E."/>
            <person name="Crous P.W."/>
            <person name="Henrissat B."/>
            <person name="Nehls U."/>
            <person name="Egli S."/>
            <person name="Spatafora J.W."/>
            <person name="Grigoriev I.V."/>
            <person name="Martin F.M."/>
        </authorList>
    </citation>
    <scope>NUCLEOTIDE SEQUENCE [LARGE SCALE GENOMIC DNA]</scope>
    <source>
        <strain evidence="7 8">CBS 207.34</strain>
    </source>
</reference>
<evidence type="ECO:0000256" key="1">
    <source>
        <dbReference type="ARBA" id="ARBA00001947"/>
    </source>
</evidence>
<dbReference type="AlphaFoldDB" id="A0A8E2EZF1"/>
<keyword evidence="5" id="KW-0862">Zinc</keyword>
<protein>
    <submittedName>
        <fullName evidence="7">Acetylornithine deacetylase/succinyldiaminopimelate desuccinylase-like deacylase</fullName>
    </submittedName>
</protein>
<keyword evidence="3" id="KW-0479">Metal-binding</keyword>
<organism evidence="7 8">
    <name type="scientific">Glonium stellatum</name>
    <dbReference type="NCBI Taxonomy" id="574774"/>
    <lineage>
        <taxon>Eukaryota</taxon>
        <taxon>Fungi</taxon>
        <taxon>Dikarya</taxon>
        <taxon>Ascomycota</taxon>
        <taxon>Pezizomycotina</taxon>
        <taxon>Dothideomycetes</taxon>
        <taxon>Pleosporomycetidae</taxon>
        <taxon>Gloniales</taxon>
        <taxon>Gloniaceae</taxon>
        <taxon>Glonium</taxon>
    </lineage>
</organism>
<dbReference type="GO" id="GO:0046872">
    <property type="term" value="F:metal ion binding"/>
    <property type="evidence" value="ECO:0007669"/>
    <property type="project" value="UniProtKB-KW"/>
</dbReference>
<evidence type="ECO:0000256" key="4">
    <source>
        <dbReference type="ARBA" id="ARBA00022801"/>
    </source>
</evidence>
<dbReference type="InterPro" id="IPR050072">
    <property type="entry name" value="Peptidase_M20A"/>
</dbReference>
<dbReference type="PANTHER" id="PTHR43808:SF32">
    <property type="entry name" value="ARGE_DAPE-RELATED DEACYLASE"/>
    <property type="match status" value="1"/>
</dbReference>
<dbReference type="PANTHER" id="PTHR43808">
    <property type="entry name" value="ACETYLORNITHINE DEACETYLASE"/>
    <property type="match status" value="1"/>
</dbReference>
<comment type="cofactor">
    <cofactor evidence="1">
        <name>Zn(2+)</name>
        <dbReference type="ChEBI" id="CHEBI:29105"/>
    </cofactor>
</comment>
<name>A0A8E2EZF1_9PEZI</name>
<gene>
    <name evidence="7" type="ORF">AOQ84DRAFT_341519</name>
</gene>
<evidence type="ECO:0000259" key="6">
    <source>
        <dbReference type="Pfam" id="PF07687"/>
    </source>
</evidence>
<dbReference type="Pfam" id="PF07687">
    <property type="entry name" value="M20_dimer"/>
    <property type="match status" value="1"/>
</dbReference>
<dbReference type="GO" id="GO:0016787">
    <property type="term" value="F:hydrolase activity"/>
    <property type="evidence" value="ECO:0007669"/>
    <property type="project" value="UniProtKB-KW"/>
</dbReference>
<keyword evidence="8" id="KW-1185">Reference proteome</keyword>
<feature type="domain" description="Peptidase M20 dimerisation" evidence="6">
    <location>
        <begin position="193"/>
        <end position="320"/>
    </location>
</feature>
<accession>A0A8E2EZF1</accession>
<evidence type="ECO:0000256" key="3">
    <source>
        <dbReference type="ARBA" id="ARBA00022723"/>
    </source>
</evidence>
<dbReference type="OrthoDB" id="10059875at2759"/>
<dbReference type="Pfam" id="PF01546">
    <property type="entry name" value="Peptidase_M20"/>
    <property type="match status" value="1"/>
</dbReference>
<evidence type="ECO:0000256" key="5">
    <source>
        <dbReference type="ARBA" id="ARBA00022833"/>
    </source>
</evidence>
<dbReference type="PROSITE" id="PS00759">
    <property type="entry name" value="ARGE_DAPE_CPG2_2"/>
    <property type="match status" value="1"/>
</dbReference>
<dbReference type="SUPFAM" id="SSF55031">
    <property type="entry name" value="Bacterial exopeptidase dimerisation domain"/>
    <property type="match status" value="1"/>
</dbReference>
<dbReference type="Gene3D" id="3.40.630.10">
    <property type="entry name" value="Zn peptidases"/>
    <property type="match status" value="1"/>
</dbReference>
<proteinExistence type="inferred from homology"/>
<dbReference type="Gene3D" id="3.30.70.360">
    <property type="match status" value="1"/>
</dbReference>
<sequence length="421" mass="45465">MTTQGEILSQIEENMEEYLEFLICLIRAPSPNPPGDTTKAAHVVLDFLSKHGVVTDTIAPQPHMPNIVADFQGAQGPGPRVVLNGHIDTFPAGDPNDWDHGPYSGHNDGTSIHGRGGVDMKAGIAASIIAFTLLKERAHRIKGSVALTAVSDEETGGKWGTRYLLEHCGKPSPWKGDCVINGEPGGLQSIRFGEKGTLRLTFNIRTKGANGSYKHLSRGANIIAAKLIMRLLSIEEMKSHVSPDLQRYFDSPEVRGVVDEIMGAGAADNILTPTVNIGTIQGGLKVNTIPEKCVFEADIRLPIGLTAEEVLDHIYAILKEFPEASVLKQEAASNPANYCTFDHPFAKSIEKAAQDITGRKPVQITGLGGTDCKFWRYIGVPAYVYGPSPSGMGARSESAKIEEFKVLIKTHTLAVLNYLSC</sequence>
<dbReference type="InterPro" id="IPR036264">
    <property type="entry name" value="Bact_exopeptidase_dim_dom"/>
</dbReference>
<keyword evidence="4" id="KW-0378">Hydrolase</keyword>